<protein>
    <submittedName>
        <fullName evidence="1">Uncharacterized protein</fullName>
    </submittedName>
</protein>
<dbReference type="Proteomes" id="UP000785679">
    <property type="component" value="Unassembled WGS sequence"/>
</dbReference>
<evidence type="ECO:0000313" key="1">
    <source>
        <dbReference type="EMBL" id="TNV70670.1"/>
    </source>
</evidence>
<dbReference type="AlphaFoldDB" id="A0A8J8STZ4"/>
<keyword evidence="2" id="KW-1185">Reference proteome</keyword>
<gene>
    <name evidence="1" type="ORF">FGO68_gene9024</name>
</gene>
<reference evidence="1" key="1">
    <citation type="submission" date="2019-06" db="EMBL/GenBank/DDBJ databases">
        <authorList>
            <person name="Zheng W."/>
        </authorList>
    </citation>
    <scope>NUCLEOTIDE SEQUENCE</scope>
    <source>
        <strain evidence="1">QDHG01</strain>
    </source>
</reference>
<proteinExistence type="predicted"/>
<dbReference type="EMBL" id="RRYP01034061">
    <property type="protein sequence ID" value="TNV70670.1"/>
    <property type="molecule type" value="Genomic_DNA"/>
</dbReference>
<name>A0A8J8STZ4_HALGN</name>
<accession>A0A8J8STZ4</accession>
<organism evidence="1 2">
    <name type="scientific">Halteria grandinella</name>
    <dbReference type="NCBI Taxonomy" id="5974"/>
    <lineage>
        <taxon>Eukaryota</taxon>
        <taxon>Sar</taxon>
        <taxon>Alveolata</taxon>
        <taxon>Ciliophora</taxon>
        <taxon>Intramacronucleata</taxon>
        <taxon>Spirotrichea</taxon>
        <taxon>Stichotrichia</taxon>
        <taxon>Sporadotrichida</taxon>
        <taxon>Halteriidae</taxon>
        <taxon>Halteria</taxon>
    </lineage>
</organism>
<evidence type="ECO:0000313" key="2">
    <source>
        <dbReference type="Proteomes" id="UP000785679"/>
    </source>
</evidence>
<comment type="caution">
    <text evidence="1">The sequence shown here is derived from an EMBL/GenBank/DDBJ whole genome shotgun (WGS) entry which is preliminary data.</text>
</comment>
<sequence length="100" mass="11339">MPHQAQFQCKDQAKAPSLHYIPRIIELSHFSNGITCCSIIPPLAIAQLPEFSQNQQIFINALFNQIVNSLIVSQYQSIYSLKKKIVSNQPRGQYPDGFYA</sequence>